<gene>
    <name evidence="1" type="ORF">RHO25_006218</name>
</gene>
<accession>A0ABZ0NPV3</accession>
<sequence>MFPEEYSSWGTFGAIGTTASGAYHCVLAVHLDSKYSCLSGLLQAALRLERSPSYRIPGNHTRERTAADDELPPSRLEARVNLVTTFSFRALGIPAHERATADGFLLLLGWNTRLERQTTSPKSLKDLQ</sequence>
<dbReference type="EMBL" id="CP134187">
    <property type="protein sequence ID" value="WPB01589.1"/>
    <property type="molecule type" value="Genomic_DNA"/>
</dbReference>
<dbReference type="RefSeq" id="XP_065458826.1">
    <property type="nucleotide sequence ID" value="XM_065602754.1"/>
</dbReference>
<proteinExistence type="predicted"/>
<reference evidence="1 2" key="1">
    <citation type="submission" date="2023-09" db="EMBL/GenBank/DDBJ databases">
        <title>Complete-Gapless Cercospora beticola genome.</title>
        <authorList>
            <person name="Wyatt N.A."/>
            <person name="Spanner R.E."/>
            <person name="Bolton M.D."/>
        </authorList>
    </citation>
    <scope>NUCLEOTIDE SEQUENCE [LARGE SCALE GENOMIC DNA]</scope>
    <source>
        <strain evidence="1">Cb09-40</strain>
    </source>
</reference>
<keyword evidence="2" id="KW-1185">Reference proteome</keyword>
<protein>
    <submittedName>
        <fullName evidence="1">Uncharacterized protein</fullName>
    </submittedName>
</protein>
<dbReference type="Proteomes" id="UP001302367">
    <property type="component" value="Chromosome 4"/>
</dbReference>
<evidence type="ECO:0000313" key="2">
    <source>
        <dbReference type="Proteomes" id="UP001302367"/>
    </source>
</evidence>
<evidence type="ECO:0000313" key="1">
    <source>
        <dbReference type="EMBL" id="WPB01589.1"/>
    </source>
</evidence>
<organism evidence="1 2">
    <name type="scientific">Cercospora beticola</name>
    <name type="common">Sugarbeet leaf spot fungus</name>
    <dbReference type="NCBI Taxonomy" id="122368"/>
    <lineage>
        <taxon>Eukaryota</taxon>
        <taxon>Fungi</taxon>
        <taxon>Dikarya</taxon>
        <taxon>Ascomycota</taxon>
        <taxon>Pezizomycotina</taxon>
        <taxon>Dothideomycetes</taxon>
        <taxon>Dothideomycetidae</taxon>
        <taxon>Mycosphaerellales</taxon>
        <taxon>Mycosphaerellaceae</taxon>
        <taxon>Cercospora</taxon>
    </lineage>
</organism>
<name>A0ABZ0NPV3_CERBT</name>
<dbReference type="GeneID" id="90644228"/>